<evidence type="ECO:0000313" key="4">
    <source>
        <dbReference type="EMBL" id="MFD0976837.1"/>
    </source>
</evidence>
<dbReference type="GO" id="GO:0016787">
    <property type="term" value="F:hydrolase activity"/>
    <property type="evidence" value="ECO:0007669"/>
    <property type="project" value="UniProtKB-KW"/>
</dbReference>
<evidence type="ECO:0000259" key="2">
    <source>
        <dbReference type="Pfam" id="PF00144"/>
    </source>
</evidence>
<dbReference type="Gene3D" id="3.40.710.10">
    <property type="entry name" value="DD-peptidase/beta-lactamase superfamily"/>
    <property type="match status" value="1"/>
</dbReference>
<dbReference type="Pfam" id="PF11954">
    <property type="entry name" value="DUF3471"/>
    <property type="match status" value="1"/>
</dbReference>
<feature type="signal peptide" evidence="1">
    <location>
        <begin position="1"/>
        <end position="19"/>
    </location>
</feature>
<dbReference type="Proteomes" id="UP001597100">
    <property type="component" value="Unassembled WGS sequence"/>
</dbReference>
<evidence type="ECO:0000313" key="5">
    <source>
        <dbReference type="Proteomes" id="UP001597100"/>
    </source>
</evidence>
<comment type="caution">
    <text evidence="4">The sequence shown here is derived from an EMBL/GenBank/DDBJ whole genome shotgun (WGS) entry which is preliminary data.</text>
</comment>
<dbReference type="EMBL" id="JBHTJP010000034">
    <property type="protein sequence ID" value="MFD0976837.1"/>
    <property type="molecule type" value="Genomic_DNA"/>
</dbReference>
<evidence type="ECO:0000259" key="3">
    <source>
        <dbReference type="Pfam" id="PF11954"/>
    </source>
</evidence>
<name>A0ABW3IFL2_9FLAO</name>
<organism evidence="4 5">
    <name type="scientific">Salinimicrobium gaetbulicola</name>
    <dbReference type="NCBI Taxonomy" id="999702"/>
    <lineage>
        <taxon>Bacteria</taxon>
        <taxon>Pseudomonadati</taxon>
        <taxon>Bacteroidota</taxon>
        <taxon>Flavobacteriia</taxon>
        <taxon>Flavobacteriales</taxon>
        <taxon>Flavobacteriaceae</taxon>
        <taxon>Salinimicrobium</taxon>
    </lineage>
</organism>
<dbReference type="PANTHER" id="PTHR46825:SF9">
    <property type="entry name" value="BETA-LACTAMASE-RELATED DOMAIN-CONTAINING PROTEIN"/>
    <property type="match status" value="1"/>
</dbReference>
<feature type="domain" description="Peptidase S12 Pab87-related C-terminal" evidence="3">
    <location>
        <begin position="367"/>
        <end position="445"/>
    </location>
</feature>
<keyword evidence="1" id="KW-0732">Signal</keyword>
<dbReference type="Pfam" id="PF00144">
    <property type="entry name" value="Beta-lactamase"/>
    <property type="match status" value="1"/>
</dbReference>
<dbReference type="InterPro" id="IPR021860">
    <property type="entry name" value="Peptidase_S12_Pab87-rel_C"/>
</dbReference>
<keyword evidence="5" id="KW-1185">Reference proteome</keyword>
<feature type="domain" description="Beta-lactamase-related" evidence="2">
    <location>
        <begin position="35"/>
        <end position="340"/>
    </location>
</feature>
<dbReference type="InterPro" id="IPR012338">
    <property type="entry name" value="Beta-lactam/transpept-like"/>
</dbReference>
<gene>
    <name evidence="4" type="ORF">ACFQ1G_08545</name>
</gene>
<evidence type="ECO:0000256" key="1">
    <source>
        <dbReference type="SAM" id="SignalP"/>
    </source>
</evidence>
<dbReference type="PANTHER" id="PTHR46825">
    <property type="entry name" value="D-ALANYL-D-ALANINE-CARBOXYPEPTIDASE/ENDOPEPTIDASE AMPH"/>
    <property type="match status" value="1"/>
</dbReference>
<reference evidence="5" key="1">
    <citation type="journal article" date="2019" name="Int. J. Syst. Evol. Microbiol.">
        <title>The Global Catalogue of Microorganisms (GCM) 10K type strain sequencing project: providing services to taxonomists for standard genome sequencing and annotation.</title>
        <authorList>
            <consortium name="The Broad Institute Genomics Platform"/>
            <consortium name="The Broad Institute Genome Sequencing Center for Infectious Disease"/>
            <person name="Wu L."/>
            <person name="Ma J."/>
        </authorList>
    </citation>
    <scope>NUCLEOTIDE SEQUENCE [LARGE SCALE GENOMIC DNA]</scope>
    <source>
        <strain evidence="5">CCUG 60898</strain>
    </source>
</reference>
<dbReference type="RefSeq" id="WP_380738597.1">
    <property type="nucleotide sequence ID" value="NZ_JBHTJP010000034.1"/>
</dbReference>
<keyword evidence="4" id="KW-0378">Hydrolase</keyword>
<feature type="chain" id="PRO_5046479365" evidence="1">
    <location>
        <begin position="20"/>
        <end position="558"/>
    </location>
</feature>
<proteinExistence type="predicted"/>
<accession>A0ABW3IFL2</accession>
<sequence>MKQILILLISLSFSTTVFSQKLHLDQLKATTDSITRQLAQDDEPGLSIGVVYRGQPILNAHYGLMNLDYEMKTSDSTLYNLASVSKHITALGILLLEAEGKLQLQDKVSDHVPDLTGEYKNITINQLLHHTSGVPSTDNLLLFAGMSMDTPWTMAEELELLKRYSQLNFEPGSEYMYSNGGYSLLAAVIENTSGEDFEDFFRKRLFEPLDLQANVNNSSGKIIKNRARGYKPSETTYTDVLSESVPGASNFYFSMNDMITWMNLFLQKNSRYEQQLTKMMTPSFVLSTGDTLSYSFGLNVKDYKGVQRVYHSGGTQGFASYMLLFPEHELGITVLTNNEKINVAKTIYQLTEEILTEFLIEEKPLERIAISLPEETLHKWTGSYRMKDGMLLKIISENEKLFLVISDEQRFQLHPESETNFFIEEFDAQITFLETGKGKPSHLNLIQGKSKQTGDYVAPQELSKASPAHHDLVGSYHQKALAVTYSLIEKDGKLFLQLPGTFKKYLDFDVTILNPVAGYIFNTDRLGIIEFLRNERNEISGFRFNDVGRLRNIEFNKI</sequence>
<protein>
    <submittedName>
        <fullName evidence="4">Serine hydrolase</fullName>
    </submittedName>
</protein>
<dbReference type="SUPFAM" id="SSF56601">
    <property type="entry name" value="beta-lactamase/transpeptidase-like"/>
    <property type="match status" value="1"/>
</dbReference>
<dbReference type="InterPro" id="IPR001466">
    <property type="entry name" value="Beta-lactam-related"/>
</dbReference>
<dbReference type="InterPro" id="IPR050491">
    <property type="entry name" value="AmpC-like"/>
</dbReference>